<dbReference type="PROSITE" id="PS51257">
    <property type="entry name" value="PROKAR_LIPOPROTEIN"/>
    <property type="match status" value="1"/>
</dbReference>
<dbReference type="InterPro" id="IPR046863">
    <property type="entry name" value="MbnP-like_dom"/>
</dbReference>
<dbReference type="RefSeq" id="WP_115594058.1">
    <property type="nucleotide sequence ID" value="NZ_QRHA01000011.1"/>
</dbReference>
<accession>A0A3D8M3X0</accession>
<evidence type="ECO:0000259" key="1">
    <source>
        <dbReference type="Pfam" id="PF20243"/>
    </source>
</evidence>
<dbReference type="Pfam" id="PF20243">
    <property type="entry name" value="MbnP"/>
    <property type="match status" value="1"/>
</dbReference>
<keyword evidence="3" id="KW-1185">Reference proteome</keyword>
<dbReference type="AlphaFoldDB" id="A0A3D8M3X0"/>
<name>A0A3D8M3X0_9ALTE</name>
<protein>
    <recommendedName>
        <fullName evidence="1">Copper-binding protein MbnP-like domain-containing protein</fullName>
    </recommendedName>
</protein>
<sequence>MRNFIILGFLITALLMSGGCERIFEEKPAAGEIPIVFTDLQPSPSGDCRYKVKVANDLWTLDFFSFFLTEPRIKIEGKWLPLKFIPSSWQTEDVARLEFHHACALQSNNTRVQLDANADLLARATVLRFTLGLPDNINRQAEWPAPFQTDDMFISDLFGHNFMRLALSNIADAETHHWEFGLASSLCEYTEGEEQKVVCKRPNRLTVDLPMAQNVIDLKLLGSLSQLLFRANLKEQPDCVLAHNSAQNCTKVLNNLLSRDWIRWDAPDKVYLSN</sequence>
<evidence type="ECO:0000313" key="3">
    <source>
        <dbReference type="Proteomes" id="UP000256561"/>
    </source>
</evidence>
<comment type="caution">
    <text evidence="2">The sequence shown here is derived from an EMBL/GenBank/DDBJ whole genome shotgun (WGS) entry which is preliminary data.</text>
</comment>
<feature type="domain" description="Copper-binding protein MbnP-like" evidence="1">
    <location>
        <begin position="89"/>
        <end position="237"/>
    </location>
</feature>
<organism evidence="2 3">
    <name type="scientific">Alteromonas aestuariivivens</name>
    <dbReference type="NCBI Taxonomy" id="1938339"/>
    <lineage>
        <taxon>Bacteria</taxon>
        <taxon>Pseudomonadati</taxon>
        <taxon>Pseudomonadota</taxon>
        <taxon>Gammaproteobacteria</taxon>
        <taxon>Alteromonadales</taxon>
        <taxon>Alteromonadaceae</taxon>
        <taxon>Alteromonas/Salinimonas group</taxon>
        <taxon>Alteromonas</taxon>
    </lineage>
</organism>
<proteinExistence type="predicted"/>
<dbReference type="OrthoDB" id="64245at2"/>
<gene>
    <name evidence="2" type="ORF">DXV75_14010</name>
</gene>
<evidence type="ECO:0000313" key="2">
    <source>
        <dbReference type="EMBL" id="RDV24331.1"/>
    </source>
</evidence>
<dbReference type="Proteomes" id="UP000256561">
    <property type="component" value="Unassembled WGS sequence"/>
</dbReference>
<dbReference type="EMBL" id="QRHA01000011">
    <property type="protein sequence ID" value="RDV24331.1"/>
    <property type="molecule type" value="Genomic_DNA"/>
</dbReference>
<reference evidence="3" key="1">
    <citation type="submission" date="2018-08" db="EMBL/GenBank/DDBJ databases">
        <authorList>
            <person name="Zhang J."/>
            <person name="Du Z.-J."/>
        </authorList>
    </citation>
    <scope>NUCLEOTIDE SEQUENCE [LARGE SCALE GENOMIC DNA]</scope>
    <source>
        <strain evidence="3">KCTC 52655</strain>
    </source>
</reference>